<dbReference type="InterPro" id="IPR036047">
    <property type="entry name" value="F-box-like_dom_sf"/>
</dbReference>
<dbReference type="InterPro" id="IPR036322">
    <property type="entry name" value="WD40_repeat_dom_sf"/>
</dbReference>
<dbReference type="EMBL" id="KB007857">
    <property type="protein sequence ID" value="ELR23282.1"/>
    <property type="molecule type" value="Genomic_DNA"/>
</dbReference>
<feature type="repeat" description="WD" evidence="3">
    <location>
        <begin position="201"/>
        <end position="233"/>
    </location>
</feature>
<dbReference type="PROSITE" id="PS50082">
    <property type="entry name" value="WD_REPEATS_2"/>
    <property type="match status" value="3"/>
</dbReference>
<dbReference type="SUPFAM" id="SSF50978">
    <property type="entry name" value="WD40 repeat-like"/>
    <property type="match status" value="1"/>
</dbReference>
<dbReference type="InterPro" id="IPR020472">
    <property type="entry name" value="WD40_PAC1"/>
</dbReference>
<feature type="repeat" description="WD" evidence="3">
    <location>
        <begin position="248"/>
        <end position="287"/>
    </location>
</feature>
<feature type="compositionally biased region" description="Basic residues" evidence="4">
    <location>
        <begin position="1"/>
        <end position="13"/>
    </location>
</feature>
<dbReference type="Pfam" id="PF00400">
    <property type="entry name" value="WD40"/>
    <property type="match status" value="3"/>
</dbReference>
<evidence type="ECO:0000313" key="5">
    <source>
        <dbReference type="EMBL" id="ELR23282.1"/>
    </source>
</evidence>
<keyword evidence="2" id="KW-0677">Repeat</keyword>
<evidence type="ECO:0000256" key="4">
    <source>
        <dbReference type="SAM" id="MobiDB-lite"/>
    </source>
</evidence>
<accession>L8HDH3</accession>
<evidence type="ECO:0000313" key="6">
    <source>
        <dbReference type="Proteomes" id="UP000011083"/>
    </source>
</evidence>
<dbReference type="Gene3D" id="2.130.10.10">
    <property type="entry name" value="YVTN repeat-like/Quinoprotein amine dehydrogenase"/>
    <property type="match status" value="1"/>
</dbReference>
<dbReference type="VEuPathDB" id="AmoebaDB:ACA1_068660"/>
<dbReference type="OrthoDB" id="6262491at2759"/>
<keyword evidence="6" id="KW-1185">Reference proteome</keyword>
<dbReference type="InterPro" id="IPR019775">
    <property type="entry name" value="WD40_repeat_CS"/>
</dbReference>
<gene>
    <name evidence="5" type="ORF">ACA1_068660</name>
</gene>
<proteinExistence type="predicted"/>
<dbReference type="InterPro" id="IPR001680">
    <property type="entry name" value="WD40_rpt"/>
</dbReference>
<organism evidence="5 6">
    <name type="scientific">Acanthamoeba castellanii (strain ATCC 30010 / Neff)</name>
    <dbReference type="NCBI Taxonomy" id="1257118"/>
    <lineage>
        <taxon>Eukaryota</taxon>
        <taxon>Amoebozoa</taxon>
        <taxon>Discosea</taxon>
        <taxon>Longamoebia</taxon>
        <taxon>Centramoebida</taxon>
        <taxon>Acanthamoebidae</taxon>
        <taxon>Acanthamoeba</taxon>
    </lineage>
</organism>
<feature type="compositionally biased region" description="Acidic residues" evidence="4">
    <location>
        <begin position="35"/>
        <end position="46"/>
    </location>
</feature>
<feature type="region of interest" description="Disordered" evidence="4">
    <location>
        <begin position="1"/>
        <end position="47"/>
    </location>
</feature>
<reference evidence="5 6" key="1">
    <citation type="journal article" date="2013" name="Genome Biol.">
        <title>Genome of Acanthamoeba castellanii highlights extensive lateral gene transfer and early evolution of tyrosine kinase signaling.</title>
        <authorList>
            <person name="Clarke M."/>
            <person name="Lohan A.J."/>
            <person name="Liu B."/>
            <person name="Lagkouvardos I."/>
            <person name="Roy S."/>
            <person name="Zafar N."/>
            <person name="Bertelli C."/>
            <person name="Schilde C."/>
            <person name="Kianianmomeni A."/>
            <person name="Burglin T.R."/>
            <person name="Frech C."/>
            <person name="Turcotte B."/>
            <person name="Kopec K.O."/>
            <person name="Synnott J.M."/>
            <person name="Choo C."/>
            <person name="Paponov I."/>
            <person name="Finkler A."/>
            <person name="Soon Heng Tan C."/>
            <person name="Hutchins A.P."/>
            <person name="Weinmeier T."/>
            <person name="Rattei T."/>
            <person name="Chu J.S."/>
            <person name="Gimenez G."/>
            <person name="Irimia M."/>
            <person name="Rigden D.J."/>
            <person name="Fitzpatrick D.A."/>
            <person name="Lorenzo-Morales J."/>
            <person name="Bateman A."/>
            <person name="Chiu C.H."/>
            <person name="Tang P."/>
            <person name="Hegemann P."/>
            <person name="Fromm H."/>
            <person name="Raoult D."/>
            <person name="Greub G."/>
            <person name="Miranda-Saavedra D."/>
            <person name="Chen N."/>
            <person name="Nash P."/>
            <person name="Ginger M.L."/>
            <person name="Horn M."/>
            <person name="Schaap P."/>
            <person name="Caler L."/>
            <person name="Loftus B."/>
        </authorList>
    </citation>
    <scope>NUCLEOTIDE SEQUENCE [LARGE SCALE GENOMIC DNA]</scope>
    <source>
        <strain evidence="5 6">Neff</strain>
    </source>
</reference>
<feature type="repeat" description="WD" evidence="3">
    <location>
        <begin position="294"/>
        <end position="314"/>
    </location>
</feature>
<protein>
    <submittedName>
        <fullName evidence="5">Fbox domain containing protein</fullName>
    </submittedName>
</protein>
<dbReference type="PANTHER" id="PTHR22847">
    <property type="entry name" value="WD40 REPEAT PROTEIN"/>
    <property type="match status" value="1"/>
</dbReference>
<dbReference type="KEGG" id="acan:ACA1_068660"/>
<feature type="region of interest" description="Disordered" evidence="4">
    <location>
        <begin position="480"/>
        <end position="504"/>
    </location>
</feature>
<name>L8HDH3_ACACF</name>
<dbReference type="InterPro" id="IPR015943">
    <property type="entry name" value="WD40/YVTN_repeat-like_dom_sf"/>
</dbReference>
<dbReference type="SUPFAM" id="SSF81383">
    <property type="entry name" value="F-box domain"/>
    <property type="match status" value="1"/>
</dbReference>
<feature type="compositionally biased region" description="Low complexity" evidence="4">
    <location>
        <begin position="16"/>
        <end position="27"/>
    </location>
</feature>
<dbReference type="PANTHER" id="PTHR22847:SF637">
    <property type="entry name" value="WD REPEAT DOMAIN 5B"/>
    <property type="match status" value="1"/>
</dbReference>
<dbReference type="PROSITE" id="PS50294">
    <property type="entry name" value="WD_REPEATS_REGION"/>
    <property type="match status" value="2"/>
</dbReference>
<dbReference type="Proteomes" id="UP000011083">
    <property type="component" value="Unassembled WGS sequence"/>
</dbReference>
<dbReference type="SMART" id="SM00320">
    <property type="entry name" value="WD40"/>
    <property type="match status" value="3"/>
</dbReference>
<sequence>MPRRRRGGATKRARPAEAQQQVVLAAEAEPREEQAAQEEEDEEWGWCDEGGAGELPWEVWVNVLQFVSCGDVARFGLACRLFSAIADIGMVWRTQARRDCWRAMERWGEGVVDPAQVGWRTAYQAYDRLHWARLLAAQSKSLYRPTTPPCDVVAVGVFGRNATNDCVAIWRKGPPTPSAPKWVTRWDLNDGREGWHLWRGVKGHASTVSCAQFVDGTDRLITGSWDKTIKVWQNVCDEGKQASCSTTLSGHKFEVTCLRRHKSLLVSGSQDKTVALWDLEAGKQVQSFVGHTHFVEEGVRLMSASMDTSVRVWDPRAGPAEIARYVMSAPVRSLALNHEGDCLYFCPNPHDHDWIELRAADRKVARARASFWSPPVRYASKVALSPFRLEANTDFAVFGGSLVSLPPAGESVGTASLMCYDPKRSDVFAFGGRKGVCWTNSQVIVTADTTRIWMADMGGGRGFATDPDADENVQARRRLQPENGAGKAAATHLSASTPTSEEVARDVARIQRQIAEIRRGNLTRRR</sequence>
<dbReference type="PRINTS" id="PR00320">
    <property type="entry name" value="GPROTEINBRPT"/>
</dbReference>
<evidence type="ECO:0000256" key="2">
    <source>
        <dbReference type="ARBA" id="ARBA00022737"/>
    </source>
</evidence>
<evidence type="ECO:0000256" key="1">
    <source>
        <dbReference type="ARBA" id="ARBA00022574"/>
    </source>
</evidence>
<keyword evidence="1 3" id="KW-0853">WD repeat</keyword>
<dbReference type="AlphaFoldDB" id="L8HDH3"/>
<dbReference type="Gene3D" id="1.20.1280.50">
    <property type="match status" value="1"/>
</dbReference>
<dbReference type="GeneID" id="14924255"/>
<dbReference type="PROSITE" id="PS00678">
    <property type="entry name" value="WD_REPEATS_1"/>
    <property type="match status" value="1"/>
</dbReference>
<dbReference type="GO" id="GO:1990234">
    <property type="term" value="C:transferase complex"/>
    <property type="evidence" value="ECO:0007669"/>
    <property type="project" value="UniProtKB-ARBA"/>
</dbReference>
<evidence type="ECO:0000256" key="3">
    <source>
        <dbReference type="PROSITE-ProRule" id="PRU00221"/>
    </source>
</evidence>
<dbReference type="RefSeq" id="XP_004352810.1">
    <property type="nucleotide sequence ID" value="XM_004352758.1"/>
</dbReference>